<dbReference type="InterPro" id="IPR057721">
    <property type="entry name" value="BCD1_alpha/beta"/>
</dbReference>
<feature type="compositionally biased region" description="Basic and acidic residues" evidence="7">
    <location>
        <begin position="208"/>
        <end position="223"/>
    </location>
</feature>
<dbReference type="GO" id="GO:0000492">
    <property type="term" value="P:box C/D snoRNP assembly"/>
    <property type="evidence" value="ECO:0007669"/>
    <property type="project" value="TreeGrafter"/>
</dbReference>
<dbReference type="GO" id="GO:0048254">
    <property type="term" value="P:snoRNA localization"/>
    <property type="evidence" value="ECO:0007669"/>
    <property type="project" value="TreeGrafter"/>
</dbReference>
<dbReference type="InterPro" id="IPR051639">
    <property type="entry name" value="BCD1"/>
</dbReference>
<dbReference type="AlphaFoldDB" id="A0A6A6PBB8"/>
<evidence type="ECO:0000313" key="10">
    <source>
        <dbReference type="Proteomes" id="UP000799766"/>
    </source>
</evidence>
<evidence type="ECO:0000256" key="1">
    <source>
        <dbReference type="ARBA" id="ARBA00022723"/>
    </source>
</evidence>
<dbReference type="GO" id="GO:0070761">
    <property type="term" value="C:pre-snoRNP complex"/>
    <property type="evidence" value="ECO:0007669"/>
    <property type="project" value="TreeGrafter"/>
</dbReference>
<sequence length="406" mass="45853">MAEQRLLSELCSICNSNAPKYRCPRDAVRTCSMACHRRHKQWAQCSGERDPAAYVKKSELATPAGIDRDFNFLTGIERAIERREREAEEREESLRGGRQVRAGFAPVPGSKYWRRLKDAGVVVDRAPKGMSRQRQNRTRYLNRSQCICWTIEWVHPDQSKTIDEIKDTTPLSDEYDALVKRMEKKRKREDEAVKKESTVVSPTPETSKQVKADSSQKELDKTLDQNSKAQSTFIPATRSTSETELQNVANLDGQSNPDGNIQTDTANDAQPSADFGAQTMSAEIKTESIGSTQQYHFYLVKPHTATAKHVLIPLPRQGTLDKCLRHQVVLEFPTIQVLRESPDRIPEAFMLEAEYVGKEKEDETEFKQLVSGVAVPSTDEVPDDGKVDDRKIIEVLQQDLSNSASQ</sequence>
<dbReference type="EMBL" id="MU001672">
    <property type="protein sequence ID" value="KAF2461139.1"/>
    <property type="molecule type" value="Genomic_DNA"/>
</dbReference>
<evidence type="ECO:0000256" key="6">
    <source>
        <dbReference type="PROSITE-ProRule" id="PRU00453"/>
    </source>
</evidence>
<keyword evidence="1" id="KW-0479">Metal-binding</keyword>
<proteinExistence type="inferred from homology"/>
<evidence type="ECO:0000256" key="7">
    <source>
        <dbReference type="SAM" id="MobiDB-lite"/>
    </source>
</evidence>
<keyword evidence="10" id="KW-1185">Reference proteome</keyword>
<feature type="domain" description="HIT-type" evidence="8">
    <location>
        <begin position="11"/>
        <end position="45"/>
    </location>
</feature>
<evidence type="ECO:0000256" key="4">
    <source>
        <dbReference type="ARBA" id="ARBA00049598"/>
    </source>
</evidence>
<dbReference type="OrthoDB" id="272357at2759"/>
<gene>
    <name evidence="9" type="ORF">BDY21DRAFT_369202</name>
</gene>
<keyword evidence="3" id="KW-0862">Zinc</keyword>
<dbReference type="GO" id="GO:0005634">
    <property type="term" value="C:nucleus"/>
    <property type="evidence" value="ECO:0007669"/>
    <property type="project" value="TreeGrafter"/>
</dbReference>
<dbReference type="PANTHER" id="PTHR13483:SF11">
    <property type="entry name" value="ZINC FINGER HIT DOMAIN-CONTAINING PROTEIN 3"/>
    <property type="match status" value="1"/>
</dbReference>
<dbReference type="Pfam" id="PF04438">
    <property type="entry name" value="zf-HIT"/>
    <property type="match status" value="1"/>
</dbReference>
<evidence type="ECO:0000256" key="3">
    <source>
        <dbReference type="ARBA" id="ARBA00022833"/>
    </source>
</evidence>
<protein>
    <recommendedName>
        <fullName evidence="8">HIT-type domain-containing protein</fullName>
    </recommendedName>
</protein>
<evidence type="ECO:0000256" key="2">
    <source>
        <dbReference type="ARBA" id="ARBA00022771"/>
    </source>
</evidence>
<dbReference type="PROSITE" id="PS51083">
    <property type="entry name" value="ZF_HIT"/>
    <property type="match status" value="1"/>
</dbReference>
<comment type="similarity">
    <text evidence="5">Belongs to the BCD1 family.</text>
</comment>
<feature type="compositionally biased region" description="Polar residues" evidence="7">
    <location>
        <begin position="198"/>
        <end position="207"/>
    </location>
</feature>
<dbReference type="GO" id="GO:0000463">
    <property type="term" value="P:maturation of LSU-rRNA from tricistronic rRNA transcript (SSU-rRNA, 5.8S rRNA, LSU-rRNA)"/>
    <property type="evidence" value="ECO:0007669"/>
    <property type="project" value="TreeGrafter"/>
</dbReference>
<keyword evidence="2 6" id="KW-0863">Zinc-finger</keyword>
<dbReference type="Pfam" id="PF25790">
    <property type="entry name" value="BCD1"/>
    <property type="match status" value="1"/>
</dbReference>
<feature type="region of interest" description="Disordered" evidence="7">
    <location>
        <begin position="184"/>
        <end position="243"/>
    </location>
</feature>
<feature type="compositionally biased region" description="Basic and acidic residues" evidence="7">
    <location>
        <begin position="188"/>
        <end position="197"/>
    </location>
</feature>
<dbReference type="Gene3D" id="3.30.60.190">
    <property type="match status" value="1"/>
</dbReference>
<name>A0A6A6PBB8_9PEZI</name>
<dbReference type="Proteomes" id="UP000799766">
    <property type="component" value="Unassembled WGS sequence"/>
</dbReference>
<dbReference type="InterPro" id="IPR007529">
    <property type="entry name" value="Znf_HIT"/>
</dbReference>
<comment type="function">
    <text evidence="4">Required for box C/D snoRNAs accumulation involved in snoRNA processing, snoRNA transport to the nucleolus and ribosome biogenesis.</text>
</comment>
<reference evidence="9" key="1">
    <citation type="journal article" date="2020" name="Stud. Mycol.">
        <title>101 Dothideomycetes genomes: a test case for predicting lifestyles and emergence of pathogens.</title>
        <authorList>
            <person name="Haridas S."/>
            <person name="Albert R."/>
            <person name="Binder M."/>
            <person name="Bloem J."/>
            <person name="Labutti K."/>
            <person name="Salamov A."/>
            <person name="Andreopoulos B."/>
            <person name="Baker S."/>
            <person name="Barry K."/>
            <person name="Bills G."/>
            <person name="Bluhm B."/>
            <person name="Cannon C."/>
            <person name="Castanera R."/>
            <person name="Culley D."/>
            <person name="Daum C."/>
            <person name="Ezra D."/>
            <person name="Gonzalez J."/>
            <person name="Henrissat B."/>
            <person name="Kuo A."/>
            <person name="Liang C."/>
            <person name="Lipzen A."/>
            <person name="Lutzoni F."/>
            <person name="Magnuson J."/>
            <person name="Mondo S."/>
            <person name="Nolan M."/>
            <person name="Ohm R."/>
            <person name="Pangilinan J."/>
            <person name="Park H.-J."/>
            <person name="Ramirez L."/>
            <person name="Alfaro M."/>
            <person name="Sun H."/>
            <person name="Tritt A."/>
            <person name="Yoshinaga Y."/>
            <person name="Zwiers L.-H."/>
            <person name="Turgeon B."/>
            <person name="Goodwin S."/>
            <person name="Spatafora J."/>
            <person name="Crous P."/>
            <person name="Grigoriev I."/>
        </authorList>
    </citation>
    <scope>NUCLEOTIDE SEQUENCE</scope>
    <source>
        <strain evidence="9">ATCC 16933</strain>
    </source>
</reference>
<organism evidence="9 10">
    <name type="scientific">Lineolata rhizophorae</name>
    <dbReference type="NCBI Taxonomy" id="578093"/>
    <lineage>
        <taxon>Eukaryota</taxon>
        <taxon>Fungi</taxon>
        <taxon>Dikarya</taxon>
        <taxon>Ascomycota</taxon>
        <taxon>Pezizomycotina</taxon>
        <taxon>Dothideomycetes</taxon>
        <taxon>Dothideomycetes incertae sedis</taxon>
        <taxon>Lineolatales</taxon>
        <taxon>Lineolataceae</taxon>
        <taxon>Lineolata</taxon>
    </lineage>
</organism>
<evidence type="ECO:0000256" key="5">
    <source>
        <dbReference type="ARBA" id="ARBA00049654"/>
    </source>
</evidence>
<dbReference type="CDD" id="cd23023">
    <property type="entry name" value="zf-HIT_BCD1"/>
    <property type="match status" value="1"/>
</dbReference>
<evidence type="ECO:0000313" key="9">
    <source>
        <dbReference type="EMBL" id="KAF2461139.1"/>
    </source>
</evidence>
<dbReference type="SUPFAM" id="SSF144232">
    <property type="entry name" value="HIT/MYND zinc finger-like"/>
    <property type="match status" value="1"/>
</dbReference>
<dbReference type="GO" id="GO:0008270">
    <property type="term" value="F:zinc ion binding"/>
    <property type="evidence" value="ECO:0007669"/>
    <property type="project" value="UniProtKB-UniRule"/>
</dbReference>
<accession>A0A6A6PBB8</accession>
<dbReference type="PANTHER" id="PTHR13483">
    <property type="entry name" value="BOX C_D SNORNA PROTEIN 1-RELATED"/>
    <property type="match status" value="1"/>
</dbReference>
<evidence type="ECO:0000259" key="8">
    <source>
        <dbReference type="PROSITE" id="PS51083"/>
    </source>
</evidence>
<feature type="compositionally biased region" description="Polar residues" evidence="7">
    <location>
        <begin position="224"/>
        <end position="243"/>
    </location>
</feature>